<gene>
    <name evidence="3" type="ORF">GIW81_15315</name>
</gene>
<dbReference type="SUPFAM" id="SSF54001">
    <property type="entry name" value="Cysteine proteinases"/>
    <property type="match status" value="1"/>
</dbReference>
<accession>A0A6I3KN18</accession>
<evidence type="ECO:0000256" key="2">
    <source>
        <dbReference type="SAM" id="SignalP"/>
    </source>
</evidence>
<evidence type="ECO:0000313" key="3">
    <source>
        <dbReference type="EMBL" id="MTD95708.1"/>
    </source>
</evidence>
<proteinExistence type="predicted"/>
<dbReference type="Proteomes" id="UP000440694">
    <property type="component" value="Unassembled WGS sequence"/>
</dbReference>
<name>A0A6I3KN18_9HYPH</name>
<dbReference type="EMBL" id="WMBQ01000002">
    <property type="protein sequence ID" value="MTD95708.1"/>
    <property type="molecule type" value="Genomic_DNA"/>
</dbReference>
<feature type="region of interest" description="Disordered" evidence="1">
    <location>
        <begin position="28"/>
        <end position="78"/>
    </location>
</feature>
<evidence type="ECO:0000313" key="4">
    <source>
        <dbReference type="Proteomes" id="UP000440694"/>
    </source>
</evidence>
<feature type="chain" id="PRO_5026053928" description="Transglycosylase SLT domain-containing protein" evidence="2">
    <location>
        <begin position="25"/>
        <end position="351"/>
    </location>
</feature>
<comment type="caution">
    <text evidence="3">The sequence shown here is derived from an EMBL/GenBank/DDBJ whole genome shotgun (WGS) entry which is preliminary data.</text>
</comment>
<dbReference type="AlphaFoldDB" id="A0A6I3KN18"/>
<dbReference type="RefSeq" id="WP_154740221.1">
    <property type="nucleotide sequence ID" value="NZ_WMBQ01000002.1"/>
</dbReference>
<organism evidence="3 4">
    <name type="scientific">Hyphomicrobium album</name>
    <dbReference type="NCBI Taxonomy" id="2665159"/>
    <lineage>
        <taxon>Bacteria</taxon>
        <taxon>Pseudomonadati</taxon>
        <taxon>Pseudomonadota</taxon>
        <taxon>Alphaproteobacteria</taxon>
        <taxon>Hyphomicrobiales</taxon>
        <taxon>Hyphomicrobiaceae</taxon>
        <taxon>Hyphomicrobium</taxon>
    </lineage>
</organism>
<reference evidence="3 4" key="1">
    <citation type="submission" date="2019-11" db="EMBL/GenBank/DDBJ databases">
        <title>Identification of a novel strain.</title>
        <authorList>
            <person name="Xu Q."/>
            <person name="Wang G."/>
        </authorList>
    </citation>
    <scope>NUCLEOTIDE SEQUENCE [LARGE SCALE GENOMIC DNA]</scope>
    <source>
        <strain evidence="4">xq</strain>
    </source>
</reference>
<keyword evidence="2" id="KW-0732">Signal</keyword>
<dbReference type="InterPro" id="IPR038765">
    <property type="entry name" value="Papain-like_cys_pep_sf"/>
</dbReference>
<protein>
    <recommendedName>
        <fullName evidence="5">Transglycosylase SLT domain-containing protein</fullName>
    </recommendedName>
</protein>
<sequence length="351" mass="38826">MHRYLIATGLAVLALLAIAGTPFALTPPTPIPAERPDALAQSETAPATQPPAAAPSAPTPAPVPAPQPATGGEPPPLEEEVVQEVWPMPVEDFLAGKYLERADVVLTRREWDVASWAIRWATNSPFSHSAMVFTGPQFESGYTSTFVIEAGTGGVDLTNLRDYIADKSAFIAIKRFRKEWFDEPKQSRVRGLLLDKIKASYNYWAIGSIARSLWFGVERSVTGERDAVRNFRERNWDAPNEFICSGLVQVGFVEAAIEYIKAGQLPASALNEVVFEPEAATRLPAQEDWGYLDDETSKTTAVLFRKQNFDALQSVTPENLAASDKLEWLYFIKNGMVYKVASYDDVRKLIE</sequence>
<evidence type="ECO:0008006" key="5">
    <source>
        <dbReference type="Google" id="ProtNLM"/>
    </source>
</evidence>
<feature type="signal peptide" evidence="2">
    <location>
        <begin position="1"/>
        <end position="24"/>
    </location>
</feature>
<evidence type="ECO:0000256" key="1">
    <source>
        <dbReference type="SAM" id="MobiDB-lite"/>
    </source>
</evidence>
<keyword evidence="4" id="KW-1185">Reference proteome</keyword>
<dbReference type="Gene3D" id="3.90.1720.10">
    <property type="entry name" value="endopeptidase domain like (from Nostoc punctiforme)"/>
    <property type="match status" value="1"/>
</dbReference>
<feature type="compositionally biased region" description="Pro residues" evidence="1">
    <location>
        <begin position="48"/>
        <end position="67"/>
    </location>
</feature>